<dbReference type="Pfam" id="PF08112">
    <property type="entry name" value="ATP-synt_E_2"/>
    <property type="match status" value="1"/>
</dbReference>
<evidence type="ECO:0000313" key="2">
    <source>
        <dbReference type="EMBL" id="AWR94814.1"/>
    </source>
</evidence>
<evidence type="ECO:0000256" key="1">
    <source>
        <dbReference type="SAM" id="Coils"/>
    </source>
</evidence>
<protein>
    <recommendedName>
        <fullName evidence="4">ATPase</fullName>
    </recommendedName>
</protein>
<dbReference type="InterPro" id="IPR012508">
    <property type="entry name" value="ATPase_A1-cplx_e-su"/>
</dbReference>
<evidence type="ECO:0008006" key="4">
    <source>
        <dbReference type="Google" id="ProtNLM"/>
    </source>
</evidence>
<dbReference type="EMBL" id="CP029289">
    <property type="protein sequence ID" value="AWR94814.1"/>
    <property type="molecule type" value="Genomic_DNA"/>
</dbReference>
<dbReference type="GO" id="GO:0042626">
    <property type="term" value="F:ATPase-coupled transmembrane transporter activity"/>
    <property type="evidence" value="ECO:0007669"/>
    <property type="project" value="InterPro"/>
</dbReference>
<keyword evidence="3" id="KW-1185">Reference proteome</keyword>
<dbReference type="KEGG" id="abri:DFR85_09580"/>
<dbReference type="GO" id="GO:0033178">
    <property type="term" value="C:proton-transporting two-sector ATPase complex, catalytic domain"/>
    <property type="evidence" value="ECO:0007669"/>
    <property type="project" value="InterPro"/>
</dbReference>
<dbReference type="GeneID" id="36832406"/>
<feature type="coiled-coil region" evidence="1">
    <location>
        <begin position="19"/>
        <end position="46"/>
    </location>
</feature>
<accession>A0A2U9IFW0</accession>
<name>A0A2U9IFW0_9CREN</name>
<dbReference type="AlphaFoldDB" id="A0A2U9IFW0"/>
<evidence type="ECO:0000313" key="3">
    <source>
        <dbReference type="Proteomes" id="UP000248044"/>
    </source>
</evidence>
<proteinExistence type="predicted"/>
<dbReference type="RefSeq" id="WP_110270695.1">
    <property type="nucleotide sequence ID" value="NZ_CP029289.2"/>
</dbReference>
<gene>
    <name evidence="2" type="ORF">DFR85_09580</name>
</gene>
<organism evidence="2 3">
    <name type="scientific">Acidianus brierleyi</name>
    <dbReference type="NCBI Taxonomy" id="41673"/>
    <lineage>
        <taxon>Archaea</taxon>
        <taxon>Thermoproteota</taxon>
        <taxon>Thermoprotei</taxon>
        <taxon>Sulfolobales</taxon>
        <taxon>Sulfolobaceae</taxon>
        <taxon>Acidianus</taxon>
    </lineage>
</organism>
<dbReference type="GO" id="GO:0015986">
    <property type="term" value="P:proton motive force-driven ATP synthesis"/>
    <property type="evidence" value="ECO:0007669"/>
    <property type="project" value="InterPro"/>
</dbReference>
<sequence>MQAEKYIDIIKIKLDQKKAEILEQLTNEYNNIMKNKEKELEDIKRKALKDLSK</sequence>
<keyword evidence="1" id="KW-0175">Coiled coil</keyword>
<reference evidence="2 3" key="1">
    <citation type="submission" date="2018-05" db="EMBL/GenBank/DDBJ databases">
        <title>Complete Genome Sequences of Extremely Thermoacidophilic, Metal-Mobilizing Type-Strain Members of the Archaeal Family Sulfolobaceae: Acidianus brierleyi DSM-1651T, Acidianus sulfidivorans DSM-18786T, Metallosphaera hakonensis DSM-7519T, and Metallosphaera prunae DSM-10039T.</title>
        <authorList>
            <person name="Counts J.A."/>
            <person name="Kelly R.M."/>
        </authorList>
    </citation>
    <scope>NUCLEOTIDE SEQUENCE [LARGE SCALE GENOMIC DNA]</scope>
    <source>
        <strain evidence="2 3">DSM 1651</strain>
    </source>
</reference>
<dbReference type="Proteomes" id="UP000248044">
    <property type="component" value="Chromosome"/>
</dbReference>